<dbReference type="AlphaFoldDB" id="A0AAU9UUK5"/>
<protein>
    <recommendedName>
        <fullName evidence="4">HTH psq-type domain-containing protein</fullName>
    </recommendedName>
</protein>
<dbReference type="GO" id="GO:0005634">
    <property type="term" value="C:nucleus"/>
    <property type="evidence" value="ECO:0007669"/>
    <property type="project" value="UniProtKB-SubCell"/>
</dbReference>
<organism evidence="2 3">
    <name type="scientific">Euphydryas editha</name>
    <name type="common">Edith's checkerspot</name>
    <dbReference type="NCBI Taxonomy" id="104508"/>
    <lineage>
        <taxon>Eukaryota</taxon>
        <taxon>Metazoa</taxon>
        <taxon>Ecdysozoa</taxon>
        <taxon>Arthropoda</taxon>
        <taxon>Hexapoda</taxon>
        <taxon>Insecta</taxon>
        <taxon>Pterygota</taxon>
        <taxon>Neoptera</taxon>
        <taxon>Endopterygota</taxon>
        <taxon>Lepidoptera</taxon>
        <taxon>Glossata</taxon>
        <taxon>Ditrysia</taxon>
        <taxon>Papilionoidea</taxon>
        <taxon>Nymphalidae</taxon>
        <taxon>Nymphalinae</taxon>
        <taxon>Euphydryas</taxon>
    </lineage>
</organism>
<reference evidence="2" key="1">
    <citation type="submission" date="2022-03" db="EMBL/GenBank/DDBJ databases">
        <authorList>
            <person name="Tunstrom K."/>
        </authorList>
    </citation>
    <scope>NUCLEOTIDE SEQUENCE</scope>
</reference>
<comment type="caution">
    <text evidence="2">The sequence shown here is derived from an EMBL/GenBank/DDBJ whole genome shotgun (WGS) entry which is preliminary data.</text>
</comment>
<comment type="subcellular location">
    <subcellularLocation>
        <location evidence="1">Nucleus</location>
    </subcellularLocation>
</comment>
<evidence type="ECO:0000313" key="2">
    <source>
        <dbReference type="EMBL" id="CAH2101610.1"/>
    </source>
</evidence>
<accession>A0AAU9UUK5</accession>
<evidence type="ECO:0008006" key="4">
    <source>
        <dbReference type="Google" id="ProtNLM"/>
    </source>
</evidence>
<evidence type="ECO:0000313" key="3">
    <source>
        <dbReference type="Proteomes" id="UP001153954"/>
    </source>
</evidence>
<evidence type="ECO:0000256" key="1">
    <source>
        <dbReference type="ARBA" id="ARBA00004123"/>
    </source>
</evidence>
<dbReference type="Gene3D" id="1.10.10.60">
    <property type="entry name" value="Homeodomain-like"/>
    <property type="match status" value="1"/>
</dbReference>
<sequence length="196" mass="22798">MENNKKRIRRKPGARNYADYSREMLECAADLVRTKVISSYEAEKQFGIPRRTIVNKSKNIHNKSFGRPTELSTEEEAHIADVVNLSAEFGCPLTLFDLRIVVYNYILKSGRDYVEDYLFKGKMPGERWARAFIQRHNFSQRATQNTTRSHSAKTVEEMNEFYKNLETSLKDVPASNILNFDETNLSDDPGHKKMYF</sequence>
<dbReference type="InterPro" id="IPR009057">
    <property type="entry name" value="Homeodomain-like_sf"/>
</dbReference>
<name>A0AAU9UUK5_EUPED</name>
<proteinExistence type="predicted"/>
<dbReference type="SUPFAM" id="SSF46689">
    <property type="entry name" value="Homeodomain-like"/>
    <property type="match status" value="1"/>
</dbReference>
<dbReference type="Proteomes" id="UP001153954">
    <property type="component" value="Unassembled WGS sequence"/>
</dbReference>
<keyword evidence="3" id="KW-1185">Reference proteome</keyword>
<dbReference type="EMBL" id="CAKOGL010000024">
    <property type="protein sequence ID" value="CAH2101610.1"/>
    <property type="molecule type" value="Genomic_DNA"/>
</dbReference>
<gene>
    <name evidence="2" type="ORF">EEDITHA_LOCUS16344</name>
</gene>